<evidence type="ECO:0000313" key="6">
    <source>
        <dbReference type="EMBL" id="TFI58586.1"/>
    </source>
</evidence>
<dbReference type="PROSITE" id="PS51257">
    <property type="entry name" value="PROKAR_LIPOPROTEIN"/>
    <property type="match status" value="1"/>
</dbReference>
<dbReference type="Pfam" id="PF09864">
    <property type="entry name" value="MliC"/>
    <property type="match status" value="1"/>
</dbReference>
<feature type="domain" description="C-type lysozyme inhibitor" evidence="5">
    <location>
        <begin position="46"/>
        <end position="97"/>
    </location>
</feature>
<organism evidence="6 7">
    <name type="scientific">Sphingomonas parva</name>
    <dbReference type="NCBI Taxonomy" id="2555898"/>
    <lineage>
        <taxon>Bacteria</taxon>
        <taxon>Pseudomonadati</taxon>
        <taxon>Pseudomonadota</taxon>
        <taxon>Alphaproteobacteria</taxon>
        <taxon>Sphingomonadales</taxon>
        <taxon>Sphingomonadaceae</taxon>
        <taxon>Sphingomonas</taxon>
    </lineage>
</organism>
<keyword evidence="1" id="KW-0732">Signal</keyword>
<keyword evidence="3" id="KW-0564">Palmitate</keyword>
<keyword evidence="2" id="KW-0472">Membrane</keyword>
<reference evidence="6 7" key="1">
    <citation type="submission" date="2019-03" db="EMBL/GenBank/DDBJ databases">
        <title>Genome sequence of Sphingomonas sp. 17J27-24.</title>
        <authorList>
            <person name="Kim M."/>
            <person name="Maeng S."/>
            <person name="Sathiyaraj S."/>
        </authorList>
    </citation>
    <scope>NUCLEOTIDE SEQUENCE [LARGE SCALE GENOMIC DNA]</scope>
    <source>
        <strain evidence="6 7">17J27-24</strain>
    </source>
</reference>
<dbReference type="AlphaFoldDB" id="A0A4Y8ZVX8"/>
<evidence type="ECO:0000256" key="1">
    <source>
        <dbReference type="ARBA" id="ARBA00022729"/>
    </source>
</evidence>
<evidence type="ECO:0000256" key="4">
    <source>
        <dbReference type="ARBA" id="ARBA00023288"/>
    </source>
</evidence>
<protein>
    <recommendedName>
        <fullName evidence="5">C-type lysozyme inhibitor domain-containing protein</fullName>
    </recommendedName>
</protein>
<proteinExistence type="predicted"/>
<sequence>MPPRRPHHRSSDERKLPVKLAMILPAALMGACAAQPDVGRGPIATFACEAGRSFDVEYLDGSVLVTADGTTYRLDHGRSSIGRKYHSETVYFIADDDRGVLVGAPGGPYRSCREKAGPA</sequence>
<keyword evidence="4" id="KW-0449">Lipoprotein</keyword>
<dbReference type="SUPFAM" id="SSF141488">
    <property type="entry name" value="YdhA-like"/>
    <property type="match status" value="1"/>
</dbReference>
<comment type="caution">
    <text evidence="6">The sequence shown here is derived from an EMBL/GenBank/DDBJ whole genome shotgun (WGS) entry which is preliminary data.</text>
</comment>
<evidence type="ECO:0000259" key="5">
    <source>
        <dbReference type="Pfam" id="PF09864"/>
    </source>
</evidence>
<evidence type="ECO:0000256" key="3">
    <source>
        <dbReference type="ARBA" id="ARBA00023139"/>
    </source>
</evidence>
<name>A0A4Y8ZVX8_9SPHN</name>
<dbReference type="EMBL" id="SPDV01000014">
    <property type="protein sequence ID" value="TFI58586.1"/>
    <property type="molecule type" value="Genomic_DNA"/>
</dbReference>
<evidence type="ECO:0000313" key="7">
    <source>
        <dbReference type="Proteomes" id="UP000298213"/>
    </source>
</evidence>
<gene>
    <name evidence="6" type="ORF">E2493_09175</name>
</gene>
<dbReference type="OrthoDB" id="7190919at2"/>
<dbReference type="InterPro" id="IPR018660">
    <property type="entry name" value="MliC"/>
</dbReference>
<keyword evidence="7" id="KW-1185">Reference proteome</keyword>
<accession>A0A4Y8ZVX8</accession>
<dbReference type="Gene3D" id="2.40.128.200">
    <property type="match status" value="1"/>
</dbReference>
<dbReference type="InterPro" id="IPR036328">
    <property type="entry name" value="MliC_sf"/>
</dbReference>
<evidence type="ECO:0000256" key="2">
    <source>
        <dbReference type="ARBA" id="ARBA00023136"/>
    </source>
</evidence>
<dbReference type="Proteomes" id="UP000298213">
    <property type="component" value="Unassembled WGS sequence"/>
</dbReference>